<evidence type="ECO:0000313" key="2">
    <source>
        <dbReference type="EMBL" id="WXK75070.1"/>
    </source>
</evidence>
<organism evidence="2 3">
    <name type="scientific">Streptomyces sirii</name>
    <dbReference type="NCBI Taxonomy" id="3127701"/>
    <lineage>
        <taxon>Bacteria</taxon>
        <taxon>Bacillati</taxon>
        <taxon>Actinomycetota</taxon>
        <taxon>Actinomycetes</taxon>
        <taxon>Kitasatosporales</taxon>
        <taxon>Streptomycetaceae</taxon>
        <taxon>Streptomyces</taxon>
    </lineage>
</organism>
<feature type="compositionally biased region" description="Polar residues" evidence="1">
    <location>
        <begin position="13"/>
        <end position="25"/>
    </location>
</feature>
<evidence type="ECO:0000256" key="1">
    <source>
        <dbReference type="SAM" id="MobiDB-lite"/>
    </source>
</evidence>
<sequence length="706" mass="77119">MASPAAVPDTGPTAEQWTTAGQTSAETVRSRAAAGSFEELRVDVDGPAPTMTVSGTVWRLPTGGLTWLAEVVKQADGSLVGPISYRNGNASLRPGTSIRVQLTGQPPLQPFGALVTFMKPGAPDEVVGYTQATPHFREVGIEYDRVEDAVQIDAYSLHDHPVRPPDLPDITLTVEDAFTRQGIQVTRNGGSNVIPLSDAVNGRWSDIEMHDAMQQHWSQWQPGPTGEGVAQWQIWTLFAGLHDEGKDLGGIMFDDIGAAQRQGCAIFSKSFISDRPPNDPAPEAYVRRMGFWTTVHEIGHTFNLAHAWQKSLGTPWMPLVDEPEGRSFMNYPFLVAGGPQAFFSDFRYFFSEDELRFLRHAPERFVEQGNIPWFDHHGFERARRGASDGALQLTLRVNRDPDRQGAYRFAMLEPVIGELKLTNTSTVPTMVDRNTLVGDNLSVFVRREDGTEASVIQPYLRYCKQPAPVMVQPGESLYEQVVLSFGVGGWKIAEPGAYQVYAALRTAPESASAASAAPTGQVLAAPLPIRVERPASREQERLADDVCTDTVGRVLALGGSRVMDDANDVLREVTDRIPDELVAKHAAACLSTAATIPGKVMADGANGARRIEARETDADAGMQLARHAYEDLDTAAETFGHIRLTRNVEAIAVALDEQDKREPATQLLGGLARTLQDRQVKPRVVERVQQLEQRIAGSDGSGGRRT</sequence>
<evidence type="ECO:0000313" key="3">
    <source>
        <dbReference type="Proteomes" id="UP001626628"/>
    </source>
</evidence>
<reference evidence="2 3" key="1">
    <citation type="submission" date="2024-03" db="EMBL/GenBank/DDBJ databases">
        <title>The complete genome of Streptomyces sirii sp.nov.</title>
        <authorList>
            <person name="Zakalyukina Y.V."/>
            <person name="Belik A.R."/>
            <person name="Biryukov M.V."/>
            <person name="Baturina O.A."/>
            <person name="Kabilov M.R."/>
        </authorList>
    </citation>
    <scope>NUCLEOTIDE SEQUENCE [LARGE SCALE GENOMIC DNA]</scope>
    <source>
        <strain evidence="2 3">BP-8</strain>
    </source>
</reference>
<dbReference type="SUPFAM" id="SSF55486">
    <property type="entry name" value="Metalloproteases ('zincins'), catalytic domain"/>
    <property type="match status" value="1"/>
</dbReference>
<dbReference type="RefSeq" id="WP_407285242.1">
    <property type="nucleotide sequence ID" value="NZ_CP147982.1"/>
</dbReference>
<gene>
    <name evidence="2" type="ORF">WAB15_03285</name>
</gene>
<name>A0ABZ2QG24_9ACTN</name>
<proteinExistence type="predicted"/>
<dbReference type="EMBL" id="CP147982">
    <property type="protein sequence ID" value="WXK75070.1"/>
    <property type="molecule type" value="Genomic_DNA"/>
</dbReference>
<protein>
    <submittedName>
        <fullName evidence="2">Reprolysin-like metallopeptidase</fullName>
    </submittedName>
</protein>
<keyword evidence="3" id="KW-1185">Reference proteome</keyword>
<dbReference type="Proteomes" id="UP001626628">
    <property type="component" value="Chromosome"/>
</dbReference>
<feature type="region of interest" description="Disordered" evidence="1">
    <location>
        <begin position="1"/>
        <end position="25"/>
    </location>
</feature>
<accession>A0ABZ2QG24</accession>